<dbReference type="SUPFAM" id="SSF52540">
    <property type="entry name" value="P-loop containing nucleoside triphosphate hydrolases"/>
    <property type="match status" value="1"/>
</dbReference>
<dbReference type="PANTHER" id="PTHR30595">
    <property type="entry name" value="GLPR-RELATED TRANSCRIPTIONAL REPRESSOR"/>
    <property type="match status" value="1"/>
</dbReference>
<sequence length="722" mass="83679">MNKISGNFFISQGPPKSGDIVKISDLQRLQHKLDLNIERRNGNIILIIGTRGIGKSTALEYLQHHVQNVLPYDCSRYFNIGLHIPALLEKEHNERVPYILKEIAKILSNNKTDDIIFVTKTLNEENERSFFLFVDNFDRLYQSKDDLSFVKYFFQSADPVLKELSKKVILIFSCAPEWNVFLDQRDLSYLNFSNRITLEPLSEDEIRQLVEYRAIAEGLKLEDIIDNNVIPTLRVASRGNPRSVFQFLEKVINKSNANLPIDIHTFQKVIGSELFDSIIEKYKDVASKSPEVCWGINQMFRYFDILQKGGIDYTKGIEKLIIAHEKGFIDESEMKPRTAWGRISHRNESGKWVLNKQVRETIKKLFRETKIEKEILLTAYSENPFTISITEIEDYVDKYQSFTIDIESASKTFSSSLEEYMLINSIDVLENRIRLINSGWNCLKQLLLTIIAIEEGDVPKELSSQLEDEETLDEAAKELILNVGEIYKEFNKTNPYRSDLLSIKDRYVDVKENPEVAIYWETERMEEFRRQVLNCYEGLLRGLKPLNLQSSKKRVLSEKLSCIIEKNESYRTEFKPFIRCNPITGKRQDDFKKSILKTIVAFLNSDGGRLFIGVSDKKEIIGIEKDIATFKKGVDEYQQYIMNIVGSHIGPEVSAYLDISFPRLKGSKIAVISVKKFSYQIYLNFDSNPEFYIRSGNTTRQLGGTELERYIQTHWNREKTAP</sequence>
<feature type="domain" description="Schlafen AlbA-2" evidence="1">
    <location>
        <begin position="568"/>
        <end position="702"/>
    </location>
</feature>
<dbReference type="InterPro" id="IPR007421">
    <property type="entry name" value="Schlafen_AlbA_2_dom"/>
</dbReference>
<organism evidence="2">
    <name type="scientific">Candidatus Methanogaster sp. ANME-2c ERB4</name>
    <dbReference type="NCBI Taxonomy" id="2759911"/>
    <lineage>
        <taxon>Archaea</taxon>
        <taxon>Methanobacteriati</taxon>
        <taxon>Methanobacteriota</taxon>
        <taxon>Stenosarchaea group</taxon>
        <taxon>Methanomicrobia</taxon>
        <taxon>Methanosarcinales</taxon>
        <taxon>ANME-2 cluster</taxon>
        <taxon>Candidatus Methanogasteraceae</taxon>
        <taxon>Candidatus Methanogaster</taxon>
    </lineage>
</organism>
<proteinExistence type="predicted"/>
<dbReference type="Gene3D" id="3.40.50.300">
    <property type="entry name" value="P-loop containing nucleotide triphosphate hydrolases"/>
    <property type="match status" value="1"/>
</dbReference>
<dbReference type="InterPro" id="IPR038461">
    <property type="entry name" value="Schlafen_AlbA_2_dom_sf"/>
</dbReference>
<gene>
    <name evidence="2" type="ORF">LLFONJKP_00003</name>
</gene>
<protein>
    <recommendedName>
        <fullName evidence="1">Schlafen AlbA-2 domain-containing protein</fullName>
    </recommendedName>
</protein>
<accession>A0A7G9YIP8</accession>
<dbReference type="Pfam" id="PF04326">
    <property type="entry name" value="SLFN_AlbA_2"/>
    <property type="match status" value="1"/>
</dbReference>
<name>A0A7G9YIP8_9EURY</name>
<evidence type="ECO:0000313" key="2">
    <source>
        <dbReference type="EMBL" id="QNO47882.1"/>
    </source>
</evidence>
<dbReference type="EMBL" id="MT631282">
    <property type="protein sequence ID" value="QNO47882.1"/>
    <property type="molecule type" value="Genomic_DNA"/>
</dbReference>
<reference evidence="2" key="1">
    <citation type="submission" date="2020-06" db="EMBL/GenBank/DDBJ databases">
        <title>Unique genomic features of the anaerobic methanotrophic archaea.</title>
        <authorList>
            <person name="Chadwick G.L."/>
            <person name="Skennerton C.T."/>
            <person name="Laso-Perez R."/>
            <person name="Leu A.O."/>
            <person name="Speth D.R."/>
            <person name="Yu H."/>
            <person name="Morgan-Lang C."/>
            <person name="Hatzenpichler R."/>
            <person name="Goudeau D."/>
            <person name="Malmstrom R."/>
            <person name="Brazelton W.J."/>
            <person name="Woyke T."/>
            <person name="Hallam S.J."/>
            <person name="Tyson G.W."/>
            <person name="Wegener G."/>
            <person name="Boetius A."/>
            <person name="Orphan V."/>
        </authorList>
    </citation>
    <scope>NUCLEOTIDE SEQUENCE</scope>
</reference>
<dbReference type="Gene3D" id="3.30.950.30">
    <property type="entry name" value="Schlafen, AAA domain"/>
    <property type="match status" value="1"/>
</dbReference>
<dbReference type="InterPro" id="IPR027417">
    <property type="entry name" value="P-loop_NTPase"/>
</dbReference>
<evidence type="ECO:0000259" key="1">
    <source>
        <dbReference type="Pfam" id="PF04326"/>
    </source>
</evidence>
<dbReference type="AlphaFoldDB" id="A0A7G9YIP8"/>
<dbReference type="PANTHER" id="PTHR30595:SF6">
    <property type="entry name" value="SCHLAFEN ALBA-2 DOMAIN-CONTAINING PROTEIN"/>
    <property type="match status" value="1"/>
</dbReference>